<reference evidence="1 2" key="1">
    <citation type="submission" date="2015-09" db="EMBL/GenBank/DDBJ databases">
        <title>Identification and resolution of microdiversity through metagenomic sequencing of parallel consortia.</title>
        <authorList>
            <person name="Nelson W.C."/>
            <person name="Romine M.F."/>
            <person name="Lindemann S.R."/>
        </authorList>
    </citation>
    <scope>NUCLEOTIDE SEQUENCE [LARGE SCALE GENOMIC DNA]</scope>
    <source>
        <strain evidence="1">Ana</strain>
    </source>
</reference>
<organism evidence="1 2">
    <name type="scientific">Phormidesmis priestleyi Ana</name>
    <dbReference type="NCBI Taxonomy" id="1666911"/>
    <lineage>
        <taxon>Bacteria</taxon>
        <taxon>Bacillati</taxon>
        <taxon>Cyanobacteriota</taxon>
        <taxon>Cyanophyceae</taxon>
        <taxon>Leptolyngbyales</taxon>
        <taxon>Leptolyngbyaceae</taxon>
        <taxon>Phormidesmis</taxon>
    </lineage>
</organism>
<evidence type="ECO:0000313" key="2">
    <source>
        <dbReference type="Proteomes" id="UP000050465"/>
    </source>
</evidence>
<sequence length="207" mass="21549">MSKTPNPSHLKPPLNPYLRQSGKRIGKQVMSSLNGGSKSIASRLTAVSAASAVSLAVPVSLLLLGTLGTNVAQAAPDYFACATDVKAAGVAEESVIAACAGARYPEDLGACVIDINELTGLTGDAALLVCGRSRRPVEVADCTIDIHAAFFESPSTEVLENCGRSLLPARYGTCVVDIVDATEVAVDTALTQCMRAGFRPWTIEPRS</sequence>
<comment type="caution">
    <text evidence="1">The sequence shown here is derived from an EMBL/GenBank/DDBJ whole genome shotgun (WGS) entry which is preliminary data.</text>
</comment>
<name>A0A0P7ZQC2_9CYAN</name>
<protein>
    <submittedName>
        <fullName evidence="1">Uncharacterized protein</fullName>
    </submittedName>
</protein>
<dbReference type="STRING" id="1666911.HLUCCA11_11430"/>
<dbReference type="AlphaFoldDB" id="A0A0P7ZQC2"/>
<dbReference type="Proteomes" id="UP000050465">
    <property type="component" value="Unassembled WGS sequence"/>
</dbReference>
<gene>
    <name evidence="1" type="ORF">HLUCCA11_11430</name>
</gene>
<accession>A0A0P7ZQC2</accession>
<evidence type="ECO:0000313" key="1">
    <source>
        <dbReference type="EMBL" id="KPQ35293.1"/>
    </source>
</evidence>
<proteinExistence type="predicted"/>
<dbReference type="EMBL" id="LJZR01000013">
    <property type="protein sequence ID" value="KPQ35293.1"/>
    <property type="molecule type" value="Genomic_DNA"/>
</dbReference>